<dbReference type="PANTHER" id="PTHR34984">
    <property type="entry name" value="CARBON STORAGE REGULATOR"/>
    <property type="match status" value="1"/>
</dbReference>
<keyword evidence="3 4" id="KW-0694">RNA-binding</keyword>
<evidence type="ECO:0000313" key="6">
    <source>
        <dbReference type="EMBL" id="TWT65849.1"/>
    </source>
</evidence>
<dbReference type="GO" id="GO:0045947">
    <property type="term" value="P:negative regulation of translational initiation"/>
    <property type="evidence" value="ECO:0007669"/>
    <property type="project" value="UniProtKB-UniRule"/>
</dbReference>
<dbReference type="Gene3D" id="2.60.40.4380">
    <property type="entry name" value="Translational regulator CsrA"/>
    <property type="match status" value="1"/>
</dbReference>
<keyword evidence="1 4" id="KW-0963">Cytoplasm</keyword>
<dbReference type="GO" id="GO:0006109">
    <property type="term" value="P:regulation of carbohydrate metabolic process"/>
    <property type="evidence" value="ECO:0007669"/>
    <property type="project" value="InterPro"/>
</dbReference>
<dbReference type="PANTHER" id="PTHR34984:SF1">
    <property type="entry name" value="CARBON STORAGE REGULATOR"/>
    <property type="match status" value="1"/>
</dbReference>
<dbReference type="Proteomes" id="UP000317238">
    <property type="component" value="Unassembled WGS sequence"/>
</dbReference>
<dbReference type="OrthoDB" id="289081at2"/>
<dbReference type="GO" id="GO:0048027">
    <property type="term" value="F:mRNA 5'-UTR binding"/>
    <property type="evidence" value="ECO:0007669"/>
    <property type="project" value="UniProtKB-UniRule"/>
</dbReference>
<feature type="region of interest" description="Disordered" evidence="5">
    <location>
        <begin position="52"/>
        <end position="93"/>
    </location>
</feature>
<dbReference type="Pfam" id="PF02599">
    <property type="entry name" value="CsrA"/>
    <property type="match status" value="1"/>
</dbReference>
<dbReference type="RefSeq" id="WP_146441039.1">
    <property type="nucleotide sequence ID" value="NZ_SJPL01000002.1"/>
</dbReference>
<proteinExistence type="inferred from homology"/>
<keyword evidence="7" id="KW-1185">Reference proteome</keyword>
<feature type="compositionally biased region" description="Polar residues" evidence="5">
    <location>
        <begin position="66"/>
        <end position="81"/>
    </location>
</feature>
<dbReference type="GO" id="GO:0006402">
    <property type="term" value="P:mRNA catabolic process"/>
    <property type="evidence" value="ECO:0007669"/>
    <property type="project" value="InterPro"/>
</dbReference>
<evidence type="ECO:0000313" key="7">
    <source>
        <dbReference type="Proteomes" id="UP000317238"/>
    </source>
</evidence>
<accession>A0A5C5XTB2</accession>
<dbReference type="HAMAP" id="MF_00167">
    <property type="entry name" value="CsrA"/>
    <property type="match status" value="1"/>
</dbReference>
<keyword evidence="4" id="KW-0678">Repressor</keyword>
<name>A0A5C5XTB2_9PLAN</name>
<evidence type="ECO:0000256" key="4">
    <source>
        <dbReference type="HAMAP-Rule" id="MF_00167"/>
    </source>
</evidence>
<dbReference type="InterPro" id="IPR003751">
    <property type="entry name" value="CsrA"/>
</dbReference>
<sequence>MLVLSRKVGQEILIPELGVVIQVTSTGSSKVQLGVQAPRDVRILRGELAESDRQAEDFSCRKPRASTVSEYLRSSPSGESTTPKDAENGVARRVRETSVGYRIDGLDDQEWTTGLTAAPARVPA</sequence>
<dbReference type="AlphaFoldDB" id="A0A5C5XTB2"/>
<dbReference type="SUPFAM" id="SSF117130">
    <property type="entry name" value="CsrA-like"/>
    <property type="match status" value="1"/>
</dbReference>
<reference evidence="6 7" key="1">
    <citation type="submission" date="2019-02" db="EMBL/GenBank/DDBJ databases">
        <title>Deep-cultivation of Planctomycetes and their phenomic and genomic characterization uncovers novel biology.</title>
        <authorList>
            <person name="Wiegand S."/>
            <person name="Jogler M."/>
            <person name="Boedeker C."/>
            <person name="Pinto D."/>
            <person name="Vollmers J."/>
            <person name="Rivas-Marin E."/>
            <person name="Kohn T."/>
            <person name="Peeters S.H."/>
            <person name="Heuer A."/>
            <person name="Rast P."/>
            <person name="Oberbeckmann S."/>
            <person name="Bunk B."/>
            <person name="Jeske O."/>
            <person name="Meyerdierks A."/>
            <person name="Storesund J.E."/>
            <person name="Kallscheuer N."/>
            <person name="Luecker S."/>
            <person name="Lage O.M."/>
            <person name="Pohl T."/>
            <person name="Merkel B.J."/>
            <person name="Hornburger P."/>
            <person name="Mueller R.-W."/>
            <person name="Bruemmer F."/>
            <person name="Labrenz M."/>
            <person name="Spormann A.M."/>
            <person name="Op Den Camp H."/>
            <person name="Overmann J."/>
            <person name="Amann R."/>
            <person name="Jetten M.S.M."/>
            <person name="Mascher T."/>
            <person name="Medema M.H."/>
            <person name="Devos D.P."/>
            <person name="Kaster A.-K."/>
            <person name="Ovreas L."/>
            <person name="Rohde M."/>
            <person name="Galperin M.Y."/>
            <person name="Jogler C."/>
        </authorList>
    </citation>
    <scope>NUCLEOTIDE SEQUENCE [LARGE SCALE GENOMIC DNA]</scope>
    <source>
        <strain evidence="6 7">Pan14r</strain>
    </source>
</reference>
<evidence type="ECO:0000256" key="1">
    <source>
        <dbReference type="ARBA" id="ARBA00022490"/>
    </source>
</evidence>
<keyword evidence="2 4" id="KW-0810">Translation regulation</keyword>
<evidence type="ECO:0000256" key="2">
    <source>
        <dbReference type="ARBA" id="ARBA00022845"/>
    </source>
</evidence>
<comment type="subunit">
    <text evidence="4">Homodimer; the beta-strands of each monomer intercalate to form a hydrophobic core, while the alpha-helices form wings that extend away from the core.</text>
</comment>
<dbReference type="GO" id="GO:0044781">
    <property type="term" value="P:bacterial-type flagellum organization"/>
    <property type="evidence" value="ECO:0007669"/>
    <property type="project" value="UniProtKB-KW"/>
</dbReference>
<evidence type="ECO:0000256" key="5">
    <source>
        <dbReference type="SAM" id="MobiDB-lite"/>
    </source>
</evidence>
<dbReference type="InterPro" id="IPR036107">
    <property type="entry name" value="CsrA_sf"/>
</dbReference>
<dbReference type="GO" id="GO:0005829">
    <property type="term" value="C:cytosol"/>
    <property type="evidence" value="ECO:0007669"/>
    <property type="project" value="TreeGrafter"/>
</dbReference>
<comment type="function">
    <text evidence="4">A translational regulator that binds mRNA to regulate translation initiation and/or mRNA stability. Usually binds in the 5'-UTR at or near the Shine-Dalgarno sequence preventing ribosome-binding, thus repressing translation. Its main target seems to be the major flagellin gene, while its function is anatagonized by FliW.</text>
</comment>
<gene>
    <name evidence="4" type="primary">csrA</name>
    <name evidence="6" type="ORF">Pan14r_53990</name>
</gene>
<organism evidence="6 7">
    <name type="scientific">Crateriforma conspicua</name>
    <dbReference type="NCBI Taxonomy" id="2527996"/>
    <lineage>
        <taxon>Bacteria</taxon>
        <taxon>Pseudomonadati</taxon>
        <taxon>Planctomycetota</taxon>
        <taxon>Planctomycetia</taxon>
        <taxon>Planctomycetales</taxon>
        <taxon>Planctomycetaceae</taxon>
        <taxon>Crateriforma</taxon>
    </lineage>
</organism>
<dbReference type="EMBL" id="SJPL01000002">
    <property type="protein sequence ID" value="TWT65849.1"/>
    <property type="molecule type" value="Genomic_DNA"/>
</dbReference>
<dbReference type="GO" id="GO:1902208">
    <property type="term" value="P:regulation of bacterial-type flagellum assembly"/>
    <property type="evidence" value="ECO:0007669"/>
    <property type="project" value="UniProtKB-UniRule"/>
</dbReference>
<keyword evidence="4" id="KW-1005">Bacterial flagellum biogenesis</keyword>
<evidence type="ECO:0000256" key="3">
    <source>
        <dbReference type="ARBA" id="ARBA00022884"/>
    </source>
</evidence>
<comment type="similarity">
    <text evidence="4">Belongs to the CsrA/RsmA family.</text>
</comment>
<protein>
    <recommendedName>
        <fullName evidence="4">Translational regulator CsrA</fullName>
    </recommendedName>
</protein>
<comment type="subcellular location">
    <subcellularLocation>
        <location evidence="4">Cytoplasm</location>
    </subcellularLocation>
</comment>
<comment type="caution">
    <text evidence="6">The sequence shown here is derived from an EMBL/GenBank/DDBJ whole genome shotgun (WGS) entry which is preliminary data.</text>
</comment>